<feature type="domain" description="DZANK-type" evidence="2">
    <location>
        <begin position="3"/>
        <end position="46"/>
    </location>
</feature>
<dbReference type="Proteomes" id="UP000769766">
    <property type="component" value="Unassembled WGS sequence"/>
</dbReference>
<evidence type="ECO:0000256" key="1">
    <source>
        <dbReference type="SAM" id="MobiDB-lite"/>
    </source>
</evidence>
<sequence length="117" mass="12494">MQCPQCQYENLPDSVFCQECGTKLERVCPQCQAGNPLAGKFCRKCGIPLLGPPAAPRVPPPSGTEAAPQRGVQPEKAARVGLRPLTSDAMGYTPKHLVEKILTTRSASPLARRAQPG</sequence>
<dbReference type="InterPro" id="IPR025874">
    <property type="entry name" value="DZR"/>
</dbReference>
<evidence type="ECO:0000313" key="3">
    <source>
        <dbReference type="EMBL" id="MBI2876166.1"/>
    </source>
</evidence>
<evidence type="ECO:0000259" key="2">
    <source>
        <dbReference type="Pfam" id="PF12773"/>
    </source>
</evidence>
<organism evidence="3 4">
    <name type="scientific">Tectimicrobiota bacterium</name>
    <dbReference type="NCBI Taxonomy" id="2528274"/>
    <lineage>
        <taxon>Bacteria</taxon>
        <taxon>Pseudomonadati</taxon>
        <taxon>Nitrospinota/Tectimicrobiota group</taxon>
        <taxon>Candidatus Tectimicrobiota</taxon>
    </lineage>
</organism>
<dbReference type="EMBL" id="JACPRF010000145">
    <property type="protein sequence ID" value="MBI2876166.1"/>
    <property type="molecule type" value="Genomic_DNA"/>
</dbReference>
<name>A0A932CN80_UNCTE</name>
<evidence type="ECO:0000313" key="4">
    <source>
        <dbReference type="Proteomes" id="UP000769766"/>
    </source>
</evidence>
<feature type="compositionally biased region" description="Pro residues" evidence="1">
    <location>
        <begin position="53"/>
        <end position="62"/>
    </location>
</feature>
<gene>
    <name evidence="3" type="ORF">HYY20_04730</name>
</gene>
<comment type="caution">
    <text evidence="3">The sequence shown here is derived from an EMBL/GenBank/DDBJ whole genome shotgun (WGS) entry which is preliminary data.</text>
</comment>
<accession>A0A932CN80</accession>
<reference evidence="3" key="1">
    <citation type="submission" date="2020-07" db="EMBL/GenBank/DDBJ databases">
        <title>Huge and variable diversity of episymbiotic CPR bacteria and DPANN archaea in groundwater ecosystems.</title>
        <authorList>
            <person name="He C.Y."/>
            <person name="Keren R."/>
            <person name="Whittaker M."/>
            <person name="Farag I.F."/>
            <person name="Doudna J."/>
            <person name="Cate J.H.D."/>
            <person name="Banfield J.F."/>
        </authorList>
    </citation>
    <scope>NUCLEOTIDE SEQUENCE</scope>
    <source>
        <strain evidence="3">NC_groundwater_672_Ag_B-0.1um_62_36</strain>
    </source>
</reference>
<dbReference type="Pfam" id="PF12773">
    <property type="entry name" value="DZR"/>
    <property type="match status" value="1"/>
</dbReference>
<dbReference type="AlphaFoldDB" id="A0A932CN80"/>
<protein>
    <submittedName>
        <fullName evidence="3">Zinc ribbon domain-containing protein</fullName>
    </submittedName>
</protein>
<proteinExistence type="predicted"/>
<feature type="region of interest" description="Disordered" evidence="1">
    <location>
        <begin position="53"/>
        <end position="89"/>
    </location>
</feature>